<dbReference type="EMBL" id="RQVQ01000005">
    <property type="protein sequence ID" value="RRJ92440.1"/>
    <property type="molecule type" value="Genomic_DNA"/>
</dbReference>
<comment type="caution">
    <text evidence="3">The sequence shown here is derived from an EMBL/GenBank/DDBJ whole genome shotgun (WGS) entry which is preliminary data.</text>
</comment>
<dbReference type="Proteomes" id="UP000275719">
    <property type="component" value="Unassembled WGS sequence"/>
</dbReference>
<feature type="domain" description="Fibronectin type-III" evidence="2">
    <location>
        <begin position="188"/>
        <end position="288"/>
    </location>
</feature>
<dbReference type="Pfam" id="PF19081">
    <property type="entry name" value="Ig_7"/>
    <property type="match status" value="1"/>
</dbReference>
<organism evidence="3 4">
    <name type="scientific">Paenimyroides tangerinum</name>
    <dbReference type="NCBI Taxonomy" id="2488728"/>
    <lineage>
        <taxon>Bacteria</taxon>
        <taxon>Pseudomonadati</taxon>
        <taxon>Bacteroidota</taxon>
        <taxon>Flavobacteriia</taxon>
        <taxon>Flavobacteriales</taxon>
        <taxon>Flavobacteriaceae</taxon>
        <taxon>Paenimyroides</taxon>
    </lineage>
</organism>
<dbReference type="InterPro" id="IPR013783">
    <property type="entry name" value="Ig-like_fold"/>
</dbReference>
<protein>
    <submittedName>
        <fullName evidence="3">T9SS C-terminal target domain-containing protein</fullName>
    </submittedName>
</protein>
<evidence type="ECO:0000256" key="1">
    <source>
        <dbReference type="ARBA" id="ARBA00022729"/>
    </source>
</evidence>
<dbReference type="OrthoDB" id="9805017at2"/>
<dbReference type="RefSeq" id="WP_125017398.1">
    <property type="nucleotide sequence ID" value="NZ_RQVQ01000005.1"/>
</dbReference>
<evidence type="ECO:0000313" key="3">
    <source>
        <dbReference type="EMBL" id="RRJ92440.1"/>
    </source>
</evidence>
<dbReference type="InterPro" id="IPR044023">
    <property type="entry name" value="Ig_7"/>
</dbReference>
<dbReference type="InterPro" id="IPR003961">
    <property type="entry name" value="FN3_dom"/>
</dbReference>
<evidence type="ECO:0000259" key="2">
    <source>
        <dbReference type="PROSITE" id="PS50853"/>
    </source>
</evidence>
<dbReference type="Gene3D" id="2.60.40.10">
    <property type="entry name" value="Immunoglobulins"/>
    <property type="match status" value="2"/>
</dbReference>
<dbReference type="NCBIfam" id="TIGR04183">
    <property type="entry name" value="Por_Secre_tail"/>
    <property type="match status" value="1"/>
</dbReference>
<dbReference type="SMART" id="SM00060">
    <property type="entry name" value="FN3"/>
    <property type="match status" value="2"/>
</dbReference>
<accession>A0A3P3WBL6</accession>
<sequence>MRKIYLLFLMLIVPWLHYGQINVSYTWNSGLEGWTTSGPAEMEATTIGCNGSAGAVRTNLYSDWWDVLYSPNNFRSPLLANSTADMVTVSLSYRVVDYEYEAPSNAASAGSFNLKLQWSSSPTGPWTDFGTPITTPALLCTPYTATFTPGVGDVYVRMVSVLLDEFEDIQVYFDELSITQGPPPSCQVPTNGVLTDVSSSSVAFSWSAPSVVPSNGYQYEVRTDTNPGVTGPALVGQGTTAAGVLNASVATLAPSTAYNVYVRSNCGTNSFSQWVKILNFNTLCTAQDVPYLMPIDATTGSALPQCVTIENLNNDTKFWETTSAQSGITDRVMKYSYNSTQAANDWFFTKGLNLTAGHAYRLKFKFKTSSTSAVEKLKVMLGTGNVSTSMQTELFNVTTTSANASSTVEYTILDFVPAATGVYYVGFQCYSAADQYTLYVGEVSVDLSPTCLVPGNLQITNVTRYGSKIQWQAPVVQPQNGYEYEIRTSGEPGSGAVGLAQTGILPNTDLFKNVTGLLPLTQYFVYVRSVCVGTDVSVWTPVKTFKTLCDYSELTSVTPGTRCGTGTVDLSAASNSGQIKWFSTQTSSLPIYTGSAFTTPIIEGTTSYWVSNYSSTQLLGSGGISANTSTSASSLNNYGLVFNLSQNVLLKSTKVYRTSTAASGTISVKILNSSGDEVYNTGLITLTQTGGTNPIEVPLNVNLPSGNGYRILLNSYSSAELVRLSSGVSYPYVDTNGILNVTSGATGLTSVSATSYYYFFDLQYDATCASPRTEVVATVTAPPVLELSETEFEICEGESVLVTVTEGVSNYDSYDWSINDEEVEDGIIGNHTTGWTFSPTVSGVYTLTAHNLTSDCTSVIDVTFNVNSLPDYTPLDENATICIDVPLELNPNISGKDEFIVGTATTLTGNFDSTTAFNNRFSGSRQQYIFTKTELNALGFDAGNITGISFEIATLGSANSNSNYTIKMRQVSQENFSTTSFLTGTFTTVFGPVSYTHQPSGWHDFEFTTPFVWDGSSNILIELTHGGANSTNNAQTYYTETTDDKSLAAISVTAATGTLSKKRLNTKFLVNGLGETVWTPATNLYLDEGATQPYVGGNAKKVYFKSSTVGEYNYSVVLTPPNQCVVNLTTAISVIDVTEPIVADQSICSTEVSNITVTGLQTGGTVKWYETETSTEELDEIPATGTYFVEQVVGTCKSARVSAVITLNLQLPAPVALLDQKFCLDTVNTSYTVADLDATATTGTIGWFTNVEDTTPLELTTELITGTYYAAEFNGTCWSPRTEVEVAIGTMPAVPNGASQAFCSSLTLADVEVGQVPGATVNWYASADATETLDTENPLTDATYYVSQIIGFCESERIPIQIQLIPVFDAPVAPSPVLYCQETTFDDLEVTLLPGGTKGWFTSIATAEPNIQLTDIVTSGTYYVAQYNGACWSNKTPVVVTVNPTPAALNNVAQTLCGTFTLADAQLGQVANATVKFYTSVTSDIVLPMTTPLVTGTYYVSQTLGGCESDRVAVQFTVHEKLTAPVAPATQFYCGTKTFADLDATLTTGTIGWFAIDDTTTAPLSLTANVSTGTYYVAQLNGTCWSPTSEVEVTINPIPATLNDADQQLCGTFTLADAELDQVDGAEVRFFASEASTTPMALTSPLVTGTYYVSQMILGCESVRVPVSFVVNEILTAPQAPAVQFYCGPTTFADLSATPTTGTIGWFATDDTTTTPLSATTTVSTGVYYVAQLNGQCWSPTTQVTVSVNPIPASLNNASQQLCGIFTLADAELGQAENAVVFFYATATSSNILPSTNSLLTGTYYVSQMVLGCESPRVAVSFVVNENLSAPQAPAVQSYCGTTTFADLSATPTTGTIGWFTSADATTPMASTASVVTGTYFVAQLNGQCWSPRTTVNVTVNPVPTAPSNATIQLCGNYNFGQVSIGQVSGATIKWYATETSTTPINPGTNVVSGSYYVSQTIGGCESERVMVTIFQTDALSNPTAVSQTFCGSATVADLVAQGTNGTIVWYNSSVALNPLSSNTALATGTYYVAQTLNGCFSNRVPISVFVVSITAPNVDAFNLCGSATVADLVLPTPTGVVYKWFDSPSNPTQLDANVALVSGTYFVSRTQYGCESLRTPVAVNINSVPDAPTGVSPQVFIEGSTINDIVMDQPNVVWYMTQQNAQNGINPLVQGMPLVNGTTYYGVIIGTNGCPSLPFALTVDVYLSDDKFVKDELKYYPNPVEDLLTISYSDRILLIEVFDLLGKRVKVKSTDDKEVNIDLSDLASGTYMIQLKTENKSQFLKIIKK</sequence>
<keyword evidence="1" id="KW-0732">Signal</keyword>
<feature type="domain" description="Fibronectin type-III" evidence="2">
    <location>
        <begin position="453"/>
        <end position="550"/>
    </location>
</feature>
<name>A0A3P3WBL6_9FLAO</name>
<gene>
    <name evidence="3" type="ORF">EG240_03285</name>
</gene>
<reference evidence="3 4" key="1">
    <citation type="submission" date="2018-11" db="EMBL/GenBank/DDBJ databases">
        <title>Flavobacterium sp. nov., YIM 102701-2 draft genome.</title>
        <authorList>
            <person name="Li G."/>
            <person name="Jiang Y."/>
        </authorList>
    </citation>
    <scope>NUCLEOTIDE SEQUENCE [LARGE SCALE GENOMIC DNA]</scope>
    <source>
        <strain evidence="3 4">YIM 102701-2</strain>
    </source>
</reference>
<dbReference type="Pfam" id="PF18962">
    <property type="entry name" value="Por_Secre_tail"/>
    <property type="match status" value="1"/>
</dbReference>
<dbReference type="PROSITE" id="PS50853">
    <property type="entry name" value="FN3"/>
    <property type="match status" value="2"/>
</dbReference>
<evidence type="ECO:0000313" key="4">
    <source>
        <dbReference type="Proteomes" id="UP000275719"/>
    </source>
</evidence>
<keyword evidence="4" id="KW-1185">Reference proteome</keyword>
<dbReference type="Gene3D" id="2.60.120.200">
    <property type="match status" value="1"/>
</dbReference>
<dbReference type="SUPFAM" id="SSF49265">
    <property type="entry name" value="Fibronectin type III"/>
    <property type="match status" value="1"/>
</dbReference>
<dbReference type="InterPro" id="IPR036116">
    <property type="entry name" value="FN3_sf"/>
</dbReference>
<proteinExistence type="predicted"/>
<dbReference type="CDD" id="cd00063">
    <property type="entry name" value="FN3"/>
    <property type="match status" value="1"/>
</dbReference>
<dbReference type="InterPro" id="IPR026444">
    <property type="entry name" value="Secre_tail"/>
</dbReference>